<reference evidence="1" key="1">
    <citation type="submission" date="2020-05" db="EMBL/GenBank/DDBJ databases">
        <authorList>
            <person name="Chiriac C."/>
            <person name="Salcher M."/>
            <person name="Ghai R."/>
            <person name="Kavagutti S V."/>
        </authorList>
    </citation>
    <scope>NUCLEOTIDE SEQUENCE</scope>
</reference>
<organism evidence="1">
    <name type="scientific">uncultured Caudovirales phage</name>
    <dbReference type="NCBI Taxonomy" id="2100421"/>
    <lineage>
        <taxon>Viruses</taxon>
        <taxon>Duplodnaviria</taxon>
        <taxon>Heunggongvirae</taxon>
        <taxon>Uroviricota</taxon>
        <taxon>Caudoviricetes</taxon>
        <taxon>Peduoviridae</taxon>
        <taxon>Maltschvirus</taxon>
        <taxon>Maltschvirus maltsch</taxon>
    </lineage>
</organism>
<sequence length="81" mass="8940">MTIFQKKTDGSQPQTKLQKRVASISTPELVSWAENALYVIGKNVTGYLRMHDGVMLEEADLGAEALYAITQELKKRASNGV</sequence>
<proteinExistence type="predicted"/>
<name>A0A6J7WWF6_9CAUD</name>
<gene>
    <name evidence="1" type="ORF">UFOVP221_76</name>
</gene>
<accession>A0A6J7WWF6</accession>
<dbReference type="EMBL" id="LR798267">
    <property type="protein sequence ID" value="CAB5219453.1"/>
    <property type="molecule type" value="Genomic_DNA"/>
</dbReference>
<protein>
    <submittedName>
        <fullName evidence="1">Uncharacterized protein</fullName>
    </submittedName>
</protein>
<evidence type="ECO:0000313" key="1">
    <source>
        <dbReference type="EMBL" id="CAB5219453.1"/>
    </source>
</evidence>